<keyword evidence="3" id="KW-1003">Cell membrane</keyword>
<dbReference type="Pfam" id="PF00528">
    <property type="entry name" value="BPD_transp_1"/>
    <property type="match status" value="1"/>
</dbReference>
<dbReference type="Proteomes" id="UP001461341">
    <property type="component" value="Chromosome"/>
</dbReference>
<dbReference type="InterPro" id="IPR035906">
    <property type="entry name" value="MetI-like_sf"/>
</dbReference>
<dbReference type="PROSITE" id="PS50928">
    <property type="entry name" value="ABC_TM1"/>
    <property type="match status" value="1"/>
</dbReference>
<feature type="transmembrane region" description="Helical" evidence="7">
    <location>
        <begin position="71"/>
        <end position="97"/>
    </location>
</feature>
<evidence type="ECO:0000259" key="8">
    <source>
        <dbReference type="PROSITE" id="PS50928"/>
    </source>
</evidence>
<evidence type="ECO:0000313" key="10">
    <source>
        <dbReference type="Proteomes" id="UP001461341"/>
    </source>
</evidence>
<feature type="domain" description="ABC transmembrane type-1" evidence="8">
    <location>
        <begin position="72"/>
        <end position="263"/>
    </location>
</feature>
<gene>
    <name evidence="9" type="ORF">QBE54_02040</name>
</gene>
<feature type="transmembrane region" description="Helical" evidence="7">
    <location>
        <begin position="244"/>
        <end position="263"/>
    </location>
</feature>
<dbReference type="PANTHER" id="PTHR32243">
    <property type="entry name" value="MALTOSE TRANSPORT SYSTEM PERMEASE-RELATED"/>
    <property type="match status" value="1"/>
</dbReference>
<dbReference type="InterPro" id="IPR050901">
    <property type="entry name" value="BP-dep_ABC_trans_perm"/>
</dbReference>
<evidence type="ECO:0000256" key="2">
    <source>
        <dbReference type="ARBA" id="ARBA00022448"/>
    </source>
</evidence>
<name>A0ABZ2YEF7_9BACT</name>
<evidence type="ECO:0000256" key="7">
    <source>
        <dbReference type="RuleBase" id="RU363032"/>
    </source>
</evidence>
<keyword evidence="4 7" id="KW-0812">Transmembrane</keyword>
<evidence type="ECO:0000313" key="9">
    <source>
        <dbReference type="EMBL" id="WZL76536.1"/>
    </source>
</evidence>
<evidence type="ECO:0000256" key="6">
    <source>
        <dbReference type="ARBA" id="ARBA00023136"/>
    </source>
</evidence>
<feature type="transmembrane region" description="Helical" evidence="7">
    <location>
        <begin position="109"/>
        <end position="131"/>
    </location>
</feature>
<reference evidence="9 10" key="1">
    <citation type="submission" date="2023-03" db="EMBL/GenBank/DDBJ databases">
        <title>Novel Species.</title>
        <authorList>
            <person name="Ma S."/>
        </authorList>
    </citation>
    <scope>NUCLEOTIDE SEQUENCE [LARGE SCALE GENOMIC DNA]</scope>
    <source>
        <strain evidence="9 10">B11</strain>
    </source>
</reference>
<feature type="transmembrane region" description="Helical" evidence="7">
    <location>
        <begin position="143"/>
        <end position="163"/>
    </location>
</feature>
<evidence type="ECO:0000256" key="5">
    <source>
        <dbReference type="ARBA" id="ARBA00022989"/>
    </source>
</evidence>
<evidence type="ECO:0000256" key="3">
    <source>
        <dbReference type="ARBA" id="ARBA00022475"/>
    </source>
</evidence>
<dbReference type="SUPFAM" id="SSF161098">
    <property type="entry name" value="MetI-like"/>
    <property type="match status" value="1"/>
</dbReference>
<dbReference type="PANTHER" id="PTHR32243:SF18">
    <property type="entry name" value="INNER MEMBRANE ABC TRANSPORTER PERMEASE PROTEIN YCJP"/>
    <property type="match status" value="1"/>
</dbReference>
<accession>A0ABZ2YEF7</accession>
<dbReference type="EMBL" id="CP121689">
    <property type="protein sequence ID" value="WZL76536.1"/>
    <property type="molecule type" value="Genomic_DNA"/>
</dbReference>
<dbReference type="InterPro" id="IPR000515">
    <property type="entry name" value="MetI-like"/>
</dbReference>
<evidence type="ECO:0000256" key="4">
    <source>
        <dbReference type="ARBA" id="ARBA00022692"/>
    </source>
</evidence>
<protein>
    <submittedName>
        <fullName evidence="9">Carbohydrate ABC transporter permease</fullName>
    </submittedName>
</protein>
<keyword evidence="2 7" id="KW-0813">Transport</keyword>
<keyword evidence="10" id="KW-1185">Reference proteome</keyword>
<feature type="transmembrane region" description="Helical" evidence="7">
    <location>
        <begin position="184"/>
        <end position="206"/>
    </location>
</feature>
<dbReference type="Gene3D" id="1.10.3720.10">
    <property type="entry name" value="MetI-like"/>
    <property type="match status" value="1"/>
</dbReference>
<comment type="subcellular location">
    <subcellularLocation>
        <location evidence="1 7">Cell membrane</location>
        <topology evidence="1 7">Multi-pass membrane protein</topology>
    </subcellularLocation>
</comment>
<organism evidence="9 10">
    <name type="scientific">Thermatribacter velox</name>
    <dbReference type="NCBI Taxonomy" id="3039681"/>
    <lineage>
        <taxon>Bacteria</taxon>
        <taxon>Pseudomonadati</taxon>
        <taxon>Atribacterota</taxon>
        <taxon>Atribacteria</taxon>
        <taxon>Atribacterales</taxon>
        <taxon>Thermatribacteraceae</taxon>
        <taxon>Thermatribacter</taxon>
    </lineage>
</organism>
<keyword evidence="6 7" id="KW-0472">Membrane</keyword>
<comment type="similarity">
    <text evidence="7">Belongs to the binding-protein-dependent transport system permease family.</text>
</comment>
<dbReference type="CDD" id="cd06261">
    <property type="entry name" value="TM_PBP2"/>
    <property type="match status" value="1"/>
</dbReference>
<feature type="transmembrane region" description="Helical" evidence="7">
    <location>
        <begin position="12"/>
        <end position="30"/>
    </location>
</feature>
<keyword evidence="5 7" id="KW-1133">Transmembrane helix</keyword>
<evidence type="ECO:0000256" key="1">
    <source>
        <dbReference type="ARBA" id="ARBA00004651"/>
    </source>
</evidence>
<sequence>MLKNKLRKASFMIVLFVVLWLTFILFPYLWMFNTSLKPQDELYSSPIRYFPSKPTFSAYRLLIQTTPFSRYFVNSLLVVGGTILLSGSAAIAAAYAFSRFDFLGRRKLLSFFLVSQMFPAVLLVLSLFFIVKSLGLINTPFALILSHSTFALPFTTWLMTGFLNSIPRELDEAATIDGANRWQVFRYVLLPLSAPGIVASLTYVFIFSWNEFIYALTFTSDTAARTLPVGLHSFMGEYIIRWDLLTAGGVLTCLPVVFFFTLVQRHLVQGLTAGAVKG</sequence>
<proteinExistence type="inferred from homology"/>
<dbReference type="RefSeq" id="WP_369018700.1">
    <property type="nucleotide sequence ID" value="NZ_CP121689.1"/>
</dbReference>